<dbReference type="SUPFAM" id="SSF54197">
    <property type="entry name" value="HIT-like"/>
    <property type="match status" value="1"/>
</dbReference>
<dbReference type="InterPro" id="IPR036265">
    <property type="entry name" value="HIT-like_sf"/>
</dbReference>
<reference evidence="3 4" key="1">
    <citation type="submission" date="2016-08" db="EMBL/GenBank/DDBJ databases">
        <authorList>
            <person name="Seilhamer J.J."/>
        </authorList>
    </citation>
    <scope>NUCLEOTIDE SEQUENCE [LARGE SCALE GENOMIC DNA]</scope>
    <source>
        <strain evidence="3 4">KCTC 42603</strain>
    </source>
</reference>
<dbReference type="EMBL" id="MDHN01000005">
    <property type="protein sequence ID" value="OFC72341.1"/>
    <property type="molecule type" value="Genomic_DNA"/>
</dbReference>
<comment type="caution">
    <text evidence="3">The sequence shown here is derived from an EMBL/GenBank/DDBJ whole genome shotgun (WGS) entry which is preliminary data.</text>
</comment>
<evidence type="ECO:0000313" key="3">
    <source>
        <dbReference type="EMBL" id="OFC72341.1"/>
    </source>
</evidence>
<feature type="domain" description="HIT" evidence="2">
    <location>
        <begin position="1"/>
        <end position="103"/>
    </location>
</feature>
<dbReference type="PIRSF" id="PIRSF000714">
    <property type="entry name" value="HIT"/>
    <property type="match status" value="1"/>
</dbReference>
<dbReference type="PROSITE" id="PS51084">
    <property type="entry name" value="HIT_2"/>
    <property type="match status" value="1"/>
</dbReference>
<dbReference type="Gene3D" id="3.30.428.10">
    <property type="entry name" value="HIT-like"/>
    <property type="match status" value="1"/>
</dbReference>
<evidence type="ECO:0000313" key="4">
    <source>
        <dbReference type="Proteomes" id="UP000175691"/>
    </source>
</evidence>
<dbReference type="InterPro" id="IPR011146">
    <property type="entry name" value="HIT-like"/>
</dbReference>
<dbReference type="GO" id="GO:0016829">
    <property type="term" value="F:lyase activity"/>
    <property type="evidence" value="ECO:0007669"/>
    <property type="project" value="UniProtKB-KW"/>
</dbReference>
<evidence type="ECO:0000256" key="1">
    <source>
        <dbReference type="PROSITE-ProRule" id="PRU00464"/>
    </source>
</evidence>
<dbReference type="OrthoDB" id="9799145at2"/>
<keyword evidence="3" id="KW-0456">Lyase</keyword>
<dbReference type="RefSeq" id="WP_070123567.1">
    <property type="nucleotide sequence ID" value="NZ_MDHN01000005.1"/>
</dbReference>
<dbReference type="AlphaFoldDB" id="A0A1E7ZFQ3"/>
<proteinExistence type="predicted"/>
<dbReference type="Pfam" id="PF01230">
    <property type="entry name" value="HIT"/>
    <property type="match status" value="1"/>
</dbReference>
<keyword evidence="4" id="KW-1185">Reference proteome</keyword>
<organism evidence="3 4">
    <name type="scientific">Alteromonas confluentis</name>
    <dbReference type="NCBI Taxonomy" id="1656094"/>
    <lineage>
        <taxon>Bacteria</taxon>
        <taxon>Pseudomonadati</taxon>
        <taxon>Pseudomonadota</taxon>
        <taxon>Gammaproteobacteria</taxon>
        <taxon>Alteromonadales</taxon>
        <taxon>Alteromonadaceae</taxon>
        <taxon>Alteromonas/Salinimonas group</taxon>
        <taxon>Alteromonas</taxon>
    </lineage>
</organism>
<dbReference type="InterPro" id="IPR026026">
    <property type="entry name" value="HIT_Hint"/>
</dbReference>
<sequence>MFKLDARLQSDTVFVTDLPLCRVLLMNDSQFPWLILVPRINDLAELHELDDAQTVQYVAESRLTSKVLQKVFTPYKLNVAALGNVVRQLHIHHVARFETDVAWPAPIWGRQAAVPYSAEALAANLEQLQSAFSMEEKL</sequence>
<comment type="caution">
    <text evidence="1">Lacks conserved residue(s) required for the propagation of feature annotation.</text>
</comment>
<gene>
    <name evidence="3" type="ORF">BFC18_03555</name>
</gene>
<protein>
    <submittedName>
        <fullName evidence="3">Pectate lyase</fullName>
    </submittedName>
</protein>
<name>A0A1E7ZFQ3_9ALTE</name>
<dbReference type="STRING" id="1656094.BFC18_03555"/>
<dbReference type="Proteomes" id="UP000175691">
    <property type="component" value="Unassembled WGS sequence"/>
</dbReference>
<accession>A0A1E7ZFQ3</accession>
<evidence type="ECO:0000259" key="2">
    <source>
        <dbReference type="PROSITE" id="PS51084"/>
    </source>
</evidence>